<evidence type="ECO:0000256" key="2">
    <source>
        <dbReference type="SAM" id="SignalP"/>
    </source>
</evidence>
<sequence>MHPLFVFLLVLLLAIPVQAHAKEQDFQKRDPEKIQERLEFLTMWKMMEALDLDKQTADKIMEIRKKFLSNRKEIQQSLANDFQTLRDILKSPRGQEDPNKLSPIIADVREKRKKLEALQDELYNEVSSLLTVRQQAELILFLKDFQKELRQMIRPRPGPGAPTPPRMGPPQGDRSRRLPPGPPGMWRDFDDVY</sequence>
<evidence type="ECO:0000256" key="1">
    <source>
        <dbReference type="SAM" id="MobiDB-lite"/>
    </source>
</evidence>
<dbReference type="Proteomes" id="UP000006055">
    <property type="component" value="Chromosome"/>
</dbReference>
<evidence type="ECO:0000313" key="3">
    <source>
        <dbReference type="EMBL" id="AFM24325.1"/>
    </source>
</evidence>
<proteinExistence type="predicted"/>
<protein>
    <recommendedName>
        <fullName evidence="5">Periplasmic heavy metal sensor</fullName>
    </recommendedName>
</protein>
<dbReference type="Gene3D" id="1.20.120.1490">
    <property type="match status" value="1"/>
</dbReference>
<organism evidence="3 4">
    <name type="scientific">Desulfomonile tiedjei (strain ATCC 49306 / DSM 6799 / DCB-1)</name>
    <dbReference type="NCBI Taxonomy" id="706587"/>
    <lineage>
        <taxon>Bacteria</taxon>
        <taxon>Pseudomonadati</taxon>
        <taxon>Thermodesulfobacteriota</taxon>
        <taxon>Desulfomonilia</taxon>
        <taxon>Desulfomonilales</taxon>
        <taxon>Desulfomonilaceae</taxon>
        <taxon>Desulfomonile</taxon>
    </lineage>
</organism>
<dbReference type="KEGG" id="dti:Desti_1614"/>
<feature type="chain" id="PRO_5003686948" description="Periplasmic heavy metal sensor" evidence="2">
    <location>
        <begin position="22"/>
        <end position="193"/>
    </location>
</feature>
<evidence type="ECO:0008006" key="5">
    <source>
        <dbReference type="Google" id="ProtNLM"/>
    </source>
</evidence>
<accession>I4C434</accession>
<keyword evidence="4" id="KW-1185">Reference proteome</keyword>
<feature type="compositionally biased region" description="Pro residues" evidence="1">
    <location>
        <begin position="156"/>
        <end position="168"/>
    </location>
</feature>
<dbReference type="AlphaFoldDB" id="I4C434"/>
<feature type="signal peptide" evidence="2">
    <location>
        <begin position="1"/>
        <end position="21"/>
    </location>
</feature>
<reference evidence="4" key="1">
    <citation type="submission" date="2012-06" db="EMBL/GenBank/DDBJ databases">
        <title>Complete sequence of chromosome of Desulfomonile tiedjei DSM 6799.</title>
        <authorList>
            <person name="Lucas S."/>
            <person name="Copeland A."/>
            <person name="Lapidus A."/>
            <person name="Glavina del Rio T."/>
            <person name="Dalin E."/>
            <person name="Tice H."/>
            <person name="Bruce D."/>
            <person name="Goodwin L."/>
            <person name="Pitluck S."/>
            <person name="Peters L."/>
            <person name="Ovchinnikova G."/>
            <person name="Zeytun A."/>
            <person name="Lu M."/>
            <person name="Kyrpides N."/>
            <person name="Mavromatis K."/>
            <person name="Ivanova N."/>
            <person name="Brettin T."/>
            <person name="Detter J.C."/>
            <person name="Han C."/>
            <person name="Larimer F."/>
            <person name="Land M."/>
            <person name="Hauser L."/>
            <person name="Markowitz V."/>
            <person name="Cheng J.-F."/>
            <person name="Hugenholtz P."/>
            <person name="Woyke T."/>
            <person name="Wu D."/>
            <person name="Spring S."/>
            <person name="Schroeder M."/>
            <person name="Brambilla E."/>
            <person name="Klenk H.-P."/>
            <person name="Eisen J.A."/>
        </authorList>
    </citation>
    <scope>NUCLEOTIDE SEQUENCE [LARGE SCALE GENOMIC DNA]</scope>
    <source>
        <strain evidence="4">ATCC 49306 / DSM 6799 / DCB-1</strain>
    </source>
</reference>
<dbReference type="HOGENOM" id="CLU_1406779_0_0_7"/>
<gene>
    <name evidence="3" type="ordered locus">Desti_1614</name>
</gene>
<evidence type="ECO:0000313" key="4">
    <source>
        <dbReference type="Proteomes" id="UP000006055"/>
    </source>
</evidence>
<dbReference type="EMBL" id="CP003360">
    <property type="protein sequence ID" value="AFM24325.1"/>
    <property type="molecule type" value="Genomic_DNA"/>
</dbReference>
<name>I4C434_DESTA</name>
<keyword evidence="2" id="KW-0732">Signal</keyword>
<feature type="region of interest" description="Disordered" evidence="1">
    <location>
        <begin position="153"/>
        <end position="193"/>
    </location>
</feature>
<dbReference type="RefSeq" id="WP_014809473.1">
    <property type="nucleotide sequence ID" value="NC_018025.1"/>
</dbReference>